<keyword evidence="9 16" id="KW-0418">Kinase</keyword>
<dbReference type="SUPFAM" id="SSF47384">
    <property type="entry name" value="Homodimeric domain of signal transducing histidine kinase"/>
    <property type="match status" value="1"/>
</dbReference>
<keyword evidence="7 14" id="KW-0812">Transmembrane</keyword>
<dbReference type="CDD" id="cd00075">
    <property type="entry name" value="HATPase"/>
    <property type="match status" value="1"/>
</dbReference>
<keyword evidence="12" id="KW-0902">Two-component regulatory system</keyword>
<protein>
    <recommendedName>
        <fullName evidence="3">histidine kinase</fullName>
        <ecNumber evidence="3">2.7.13.3</ecNumber>
    </recommendedName>
</protein>
<evidence type="ECO:0000313" key="17">
    <source>
        <dbReference type="Proteomes" id="UP000003330"/>
    </source>
</evidence>
<evidence type="ECO:0000256" key="3">
    <source>
        <dbReference type="ARBA" id="ARBA00012438"/>
    </source>
</evidence>
<keyword evidence="8" id="KW-0547">Nucleotide-binding</keyword>
<dbReference type="SMART" id="SM00387">
    <property type="entry name" value="HATPase_c"/>
    <property type="match status" value="1"/>
</dbReference>
<dbReference type="GO" id="GO:0005524">
    <property type="term" value="F:ATP binding"/>
    <property type="evidence" value="ECO:0007669"/>
    <property type="project" value="UniProtKB-KW"/>
</dbReference>
<dbReference type="InterPro" id="IPR036890">
    <property type="entry name" value="HATPase_C_sf"/>
</dbReference>
<evidence type="ECO:0000256" key="10">
    <source>
        <dbReference type="ARBA" id="ARBA00022840"/>
    </source>
</evidence>
<gene>
    <name evidence="16" type="ORF">STRIC_1907</name>
</gene>
<dbReference type="Gene3D" id="1.10.287.130">
    <property type="match status" value="1"/>
</dbReference>
<dbReference type="PROSITE" id="PS50109">
    <property type="entry name" value="HIS_KIN"/>
    <property type="match status" value="1"/>
</dbReference>
<keyword evidence="4" id="KW-1003">Cell membrane</keyword>
<evidence type="ECO:0000256" key="6">
    <source>
        <dbReference type="ARBA" id="ARBA00022679"/>
    </source>
</evidence>
<dbReference type="InterPro" id="IPR004358">
    <property type="entry name" value="Sig_transdc_His_kin-like_C"/>
</dbReference>
<dbReference type="PRINTS" id="PR00344">
    <property type="entry name" value="BCTRLSENSOR"/>
</dbReference>
<evidence type="ECO:0000256" key="14">
    <source>
        <dbReference type="SAM" id="Phobius"/>
    </source>
</evidence>
<comment type="subcellular location">
    <subcellularLocation>
        <location evidence="2">Cell membrane</location>
        <topology evidence="2">Multi-pass membrane protein</topology>
    </subcellularLocation>
</comment>
<evidence type="ECO:0000259" key="15">
    <source>
        <dbReference type="PROSITE" id="PS50109"/>
    </source>
</evidence>
<evidence type="ECO:0000256" key="12">
    <source>
        <dbReference type="ARBA" id="ARBA00023012"/>
    </source>
</evidence>
<keyword evidence="13 14" id="KW-0472">Membrane</keyword>
<keyword evidence="6" id="KW-0808">Transferase</keyword>
<feature type="transmembrane region" description="Helical" evidence="14">
    <location>
        <begin position="67"/>
        <end position="86"/>
    </location>
</feature>
<keyword evidence="11 14" id="KW-1133">Transmembrane helix</keyword>
<evidence type="ECO:0000256" key="13">
    <source>
        <dbReference type="ARBA" id="ARBA00023136"/>
    </source>
</evidence>
<dbReference type="InterPro" id="IPR050398">
    <property type="entry name" value="HssS/ArlS-like"/>
</dbReference>
<evidence type="ECO:0000256" key="4">
    <source>
        <dbReference type="ARBA" id="ARBA00022475"/>
    </source>
</evidence>
<dbReference type="InterPro" id="IPR036097">
    <property type="entry name" value="HisK_dim/P_sf"/>
</dbReference>
<dbReference type="CDD" id="cd00082">
    <property type="entry name" value="HisKA"/>
    <property type="match status" value="1"/>
</dbReference>
<dbReference type="Pfam" id="PF02518">
    <property type="entry name" value="HATPase_c"/>
    <property type="match status" value="1"/>
</dbReference>
<evidence type="ECO:0000256" key="2">
    <source>
        <dbReference type="ARBA" id="ARBA00004651"/>
    </source>
</evidence>
<sequence>MQETAKANSGLIVTAPSKKTYLVRTKQYKGQLEDGLIVREGPKSDEKTYLALVFTDVTTIQKVVDRVNLVLLIILFLTLLPLLLIMRKTISGIGESIEAVRQYIARLWRNQDQPKAEAQRVIFSEFDGLLQESHDMANRIKEAEETQCQFFQNASRELRTPLMSIQGYTEGLKEGVIPQEQALPVILSESYKMKQLVDDMIFLSRLDSREKLSQEKLSLSHLVQDFCEYFTPIANQEGLSLICSGLDDGLQIIGNQELLQRAFSNIMTNALRYARKSIKISQSEGQLSISNDGPEISAAELPHIFERFYKGAGGQTGIGLAMTKEILEQHGATIRAESKPHQTTFIIDFTCHKIATTSPQTFGE</sequence>
<dbReference type="eggNOG" id="COG2205">
    <property type="taxonomic scope" value="Bacteria"/>
</dbReference>
<dbReference type="AlphaFoldDB" id="G5K520"/>
<dbReference type="PANTHER" id="PTHR45528:SF1">
    <property type="entry name" value="SENSOR HISTIDINE KINASE CPXA"/>
    <property type="match status" value="1"/>
</dbReference>
<dbReference type="InterPro" id="IPR005467">
    <property type="entry name" value="His_kinase_dom"/>
</dbReference>
<dbReference type="GO" id="GO:0000155">
    <property type="term" value="F:phosphorelay sensor kinase activity"/>
    <property type="evidence" value="ECO:0007669"/>
    <property type="project" value="InterPro"/>
</dbReference>
<dbReference type="RefSeq" id="WP_008090203.1">
    <property type="nucleotide sequence ID" value="NZ_AEUX02000007.1"/>
</dbReference>
<evidence type="ECO:0000256" key="9">
    <source>
        <dbReference type="ARBA" id="ARBA00022777"/>
    </source>
</evidence>
<dbReference type="Proteomes" id="UP000003330">
    <property type="component" value="Unassembled WGS sequence"/>
</dbReference>
<evidence type="ECO:0000256" key="11">
    <source>
        <dbReference type="ARBA" id="ARBA00022989"/>
    </source>
</evidence>
<dbReference type="Pfam" id="PF00512">
    <property type="entry name" value="HisKA"/>
    <property type="match status" value="1"/>
</dbReference>
<dbReference type="Gene3D" id="3.30.565.10">
    <property type="entry name" value="Histidine kinase-like ATPase, C-terminal domain"/>
    <property type="match status" value="1"/>
</dbReference>
<dbReference type="EMBL" id="AEUX02000007">
    <property type="protein sequence ID" value="EHI69184.1"/>
    <property type="molecule type" value="Genomic_DNA"/>
</dbReference>
<keyword evidence="5" id="KW-0597">Phosphoprotein</keyword>
<comment type="catalytic activity">
    <reaction evidence="1">
        <text>ATP + protein L-histidine = ADP + protein N-phospho-L-histidine.</text>
        <dbReference type="EC" id="2.7.13.3"/>
    </reaction>
</comment>
<comment type="caution">
    <text evidence="16">The sequence shown here is derived from an EMBL/GenBank/DDBJ whole genome shotgun (WGS) entry which is preliminary data.</text>
</comment>
<dbReference type="SMART" id="SM00388">
    <property type="entry name" value="HisKA"/>
    <property type="match status" value="1"/>
</dbReference>
<proteinExistence type="predicted"/>
<evidence type="ECO:0000256" key="7">
    <source>
        <dbReference type="ARBA" id="ARBA00022692"/>
    </source>
</evidence>
<evidence type="ECO:0000256" key="8">
    <source>
        <dbReference type="ARBA" id="ARBA00022741"/>
    </source>
</evidence>
<feature type="domain" description="Histidine kinase" evidence="15">
    <location>
        <begin position="153"/>
        <end position="353"/>
    </location>
</feature>
<dbReference type="GO" id="GO:0005886">
    <property type="term" value="C:plasma membrane"/>
    <property type="evidence" value="ECO:0007669"/>
    <property type="project" value="UniProtKB-SubCell"/>
</dbReference>
<organism evidence="16 17">
    <name type="scientific">Streptococcus ictaluri 707-05</name>
    <dbReference type="NCBI Taxonomy" id="764299"/>
    <lineage>
        <taxon>Bacteria</taxon>
        <taxon>Bacillati</taxon>
        <taxon>Bacillota</taxon>
        <taxon>Bacilli</taxon>
        <taxon>Lactobacillales</taxon>
        <taxon>Streptococcaceae</taxon>
        <taxon>Streptococcus</taxon>
    </lineage>
</organism>
<evidence type="ECO:0000256" key="1">
    <source>
        <dbReference type="ARBA" id="ARBA00000085"/>
    </source>
</evidence>
<keyword evidence="17" id="KW-1185">Reference proteome</keyword>
<name>G5K520_9STRE</name>
<dbReference type="PANTHER" id="PTHR45528">
    <property type="entry name" value="SENSOR HISTIDINE KINASE CPXA"/>
    <property type="match status" value="1"/>
</dbReference>
<dbReference type="InterPro" id="IPR003661">
    <property type="entry name" value="HisK_dim/P_dom"/>
</dbReference>
<accession>G5K520</accession>
<dbReference type="STRING" id="764299.STRIC_1907"/>
<keyword evidence="10" id="KW-0067">ATP-binding</keyword>
<dbReference type="InterPro" id="IPR003594">
    <property type="entry name" value="HATPase_dom"/>
</dbReference>
<reference evidence="16 17" key="1">
    <citation type="journal article" date="2014" name="Int. J. Syst. Evol. Microbiol.">
        <title>Phylogenomics and the dynamic genome evolution of the genus Streptococcus.</title>
        <authorList>
            <consortium name="The Broad Institute Genome Sequencing Platform"/>
            <person name="Richards V.P."/>
            <person name="Palmer S.R."/>
            <person name="Pavinski Bitar P.D."/>
            <person name="Qin X."/>
            <person name="Weinstock G.M."/>
            <person name="Highlander S.K."/>
            <person name="Town C.D."/>
            <person name="Burne R.A."/>
            <person name="Stanhope M.J."/>
        </authorList>
    </citation>
    <scope>NUCLEOTIDE SEQUENCE [LARGE SCALE GENOMIC DNA]</scope>
    <source>
        <strain evidence="16 17">707-05</strain>
    </source>
</reference>
<dbReference type="EC" id="2.7.13.3" evidence="3"/>
<dbReference type="SUPFAM" id="SSF55874">
    <property type="entry name" value="ATPase domain of HSP90 chaperone/DNA topoisomerase II/histidine kinase"/>
    <property type="match status" value="1"/>
</dbReference>
<evidence type="ECO:0000256" key="5">
    <source>
        <dbReference type="ARBA" id="ARBA00022553"/>
    </source>
</evidence>
<evidence type="ECO:0000313" key="16">
    <source>
        <dbReference type="EMBL" id="EHI69184.1"/>
    </source>
</evidence>